<name>A0A7J0CGK0_9ACTN</name>
<keyword evidence="2" id="KW-1185">Reference proteome</keyword>
<gene>
    <name evidence="1" type="ORF">Sfulv_58440</name>
</gene>
<comment type="caution">
    <text evidence="1">The sequence shown here is derived from an EMBL/GenBank/DDBJ whole genome shotgun (WGS) entry which is preliminary data.</text>
</comment>
<proteinExistence type="predicted"/>
<accession>A0A7J0CGK0</accession>
<dbReference type="AlphaFoldDB" id="A0A7J0CGK0"/>
<sequence>MGYEALFYRPRNSLASTVRAYLGGPSPSRKDDPAVCFDRTGIEYHESYGRGPTTRLTWEEVRAVAVLPGPVEGRRALCVYPLHELPQPDIQVGELWSGVGPRLAIYFRALFGTPISVHLHHVRGPSLGKLAKRLPAWTEGRIVLTSARPV</sequence>
<reference evidence="1 2" key="1">
    <citation type="submission" date="2020-05" db="EMBL/GenBank/DDBJ databases">
        <title>Whole genome shotgun sequence of Streptomyces fulvorobeus NBRC 15897.</title>
        <authorList>
            <person name="Komaki H."/>
            <person name="Tamura T."/>
        </authorList>
    </citation>
    <scope>NUCLEOTIDE SEQUENCE [LARGE SCALE GENOMIC DNA]</scope>
    <source>
        <strain evidence="1 2">NBRC 15897</strain>
    </source>
</reference>
<dbReference type="EMBL" id="BLWC01000001">
    <property type="protein sequence ID" value="GFN01034.1"/>
    <property type="molecule type" value="Genomic_DNA"/>
</dbReference>
<evidence type="ECO:0000313" key="1">
    <source>
        <dbReference type="EMBL" id="GFN01034.1"/>
    </source>
</evidence>
<protein>
    <submittedName>
        <fullName evidence="1">Uncharacterized protein</fullName>
    </submittedName>
</protein>
<organism evidence="1 2">
    <name type="scientific">Streptomyces fulvorobeus</name>
    <dbReference type="NCBI Taxonomy" id="284028"/>
    <lineage>
        <taxon>Bacteria</taxon>
        <taxon>Bacillati</taxon>
        <taxon>Actinomycetota</taxon>
        <taxon>Actinomycetes</taxon>
        <taxon>Kitasatosporales</taxon>
        <taxon>Streptomycetaceae</taxon>
        <taxon>Streptomyces</taxon>
    </lineage>
</organism>
<dbReference type="Proteomes" id="UP000498980">
    <property type="component" value="Unassembled WGS sequence"/>
</dbReference>
<evidence type="ECO:0000313" key="2">
    <source>
        <dbReference type="Proteomes" id="UP000498980"/>
    </source>
</evidence>